<protein>
    <recommendedName>
        <fullName evidence="1">HTH marR-type domain-containing protein</fullName>
    </recommendedName>
</protein>
<organism evidence="2 3">
    <name type="scientific">Pseudoalteromonas luteoviolacea</name>
    <dbReference type="NCBI Taxonomy" id="43657"/>
    <lineage>
        <taxon>Bacteria</taxon>
        <taxon>Pseudomonadati</taxon>
        <taxon>Pseudomonadota</taxon>
        <taxon>Gammaproteobacteria</taxon>
        <taxon>Alteromonadales</taxon>
        <taxon>Pseudoalteromonadaceae</taxon>
        <taxon>Pseudoalteromonas</taxon>
    </lineage>
</organism>
<dbReference type="PANTHER" id="PTHR33164">
    <property type="entry name" value="TRANSCRIPTIONAL REGULATOR, MARR FAMILY"/>
    <property type="match status" value="1"/>
</dbReference>
<dbReference type="SMART" id="SM00347">
    <property type="entry name" value="HTH_MARR"/>
    <property type="match status" value="1"/>
</dbReference>
<gene>
    <name evidence="2" type="ORF">JF50_18230</name>
</gene>
<dbReference type="RefSeq" id="WP_039610783.1">
    <property type="nucleotide sequence ID" value="NZ_JWIC01000007.1"/>
</dbReference>
<dbReference type="Proteomes" id="UP000031327">
    <property type="component" value="Unassembled WGS sequence"/>
</dbReference>
<dbReference type="OrthoDB" id="32523at2"/>
<proteinExistence type="predicted"/>
<dbReference type="GO" id="GO:0003700">
    <property type="term" value="F:DNA-binding transcription factor activity"/>
    <property type="evidence" value="ECO:0007669"/>
    <property type="project" value="InterPro"/>
</dbReference>
<dbReference type="InterPro" id="IPR036390">
    <property type="entry name" value="WH_DNA-bd_sf"/>
</dbReference>
<dbReference type="AlphaFoldDB" id="A0A0C1Q9W8"/>
<dbReference type="PANTHER" id="PTHR33164:SF43">
    <property type="entry name" value="HTH-TYPE TRANSCRIPTIONAL REPRESSOR YETL"/>
    <property type="match status" value="1"/>
</dbReference>
<accession>A0A0C1Q9W8</accession>
<dbReference type="SUPFAM" id="SSF46785">
    <property type="entry name" value="Winged helix' DNA-binding domain"/>
    <property type="match status" value="1"/>
</dbReference>
<evidence type="ECO:0000313" key="3">
    <source>
        <dbReference type="Proteomes" id="UP000031327"/>
    </source>
</evidence>
<dbReference type="InterPro" id="IPR039422">
    <property type="entry name" value="MarR/SlyA-like"/>
</dbReference>
<dbReference type="InterPro" id="IPR036388">
    <property type="entry name" value="WH-like_DNA-bd_sf"/>
</dbReference>
<dbReference type="GO" id="GO:0006950">
    <property type="term" value="P:response to stress"/>
    <property type="evidence" value="ECO:0007669"/>
    <property type="project" value="TreeGrafter"/>
</dbReference>
<dbReference type="InterPro" id="IPR000835">
    <property type="entry name" value="HTH_MarR-typ"/>
</dbReference>
<dbReference type="EMBL" id="JWIC01000007">
    <property type="protein sequence ID" value="KID56210.1"/>
    <property type="molecule type" value="Genomic_DNA"/>
</dbReference>
<name>A0A0C1Q9W8_9GAMM</name>
<comment type="caution">
    <text evidence="2">The sequence shown here is derived from an EMBL/GenBank/DDBJ whole genome shotgun (WGS) entry which is preliminary data.</text>
</comment>
<dbReference type="Pfam" id="PF12802">
    <property type="entry name" value="MarR_2"/>
    <property type="match status" value="1"/>
</dbReference>
<evidence type="ECO:0000259" key="1">
    <source>
        <dbReference type="PROSITE" id="PS50995"/>
    </source>
</evidence>
<sequence length="162" mass="18248">MSSYLESLDQAFLAHFCRRLSDLISEQGTTAIQSYGITIPSTAISSMYFLEKNSGVTVAELAEALCVTHQMATQRIHTLVKLDLVCRKPNPKDKRAKTLHLTELGQQEVMQLKPLTSKMTEVFTELTKQIECDLLQKVREAEKALIETPLMQRLAALDKSQH</sequence>
<dbReference type="PROSITE" id="PS50995">
    <property type="entry name" value="HTH_MARR_2"/>
    <property type="match status" value="1"/>
</dbReference>
<evidence type="ECO:0000313" key="2">
    <source>
        <dbReference type="EMBL" id="KID56210.1"/>
    </source>
</evidence>
<reference evidence="2 3" key="1">
    <citation type="submission" date="2014-12" db="EMBL/GenBank/DDBJ databases">
        <title>Draft Genome Sequence of Pseudoalteromonas luteoviolacea HI1.</title>
        <authorList>
            <person name="Asahina A.Y."/>
            <person name="Hadfield M.G."/>
        </authorList>
    </citation>
    <scope>NUCLEOTIDE SEQUENCE [LARGE SCALE GENOMIC DNA]</scope>
    <source>
        <strain evidence="2 3">HI1</strain>
    </source>
</reference>
<dbReference type="Gene3D" id="1.10.10.10">
    <property type="entry name" value="Winged helix-like DNA-binding domain superfamily/Winged helix DNA-binding domain"/>
    <property type="match status" value="1"/>
</dbReference>
<feature type="domain" description="HTH marR-type" evidence="1">
    <location>
        <begin position="1"/>
        <end position="144"/>
    </location>
</feature>